<dbReference type="InterPro" id="IPR001611">
    <property type="entry name" value="Leu-rich_rpt"/>
</dbReference>
<dbReference type="InterPro" id="IPR055414">
    <property type="entry name" value="LRR_R13L4/SHOC2-like"/>
</dbReference>
<evidence type="ECO:0000259" key="16">
    <source>
        <dbReference type="PROSITE" id="PS50011"/>
    </source>
</evidence>
<keyword evidence="13" id="KW-0325">Glycoprotein</keyword>
<keyword evidence="11" id="KW-1133">Transmembrane helix</keyword>
<comment type="subcellular location">
    <subcellularLocation>
        <location evidence="1">Membrane</location>
        <topology evidence="1">Single-pass membrane protein</topology>
    </subcellularLocation>
</comment>
<dbReference type="SMART" id="SM00220">
    <property type="entry name" value="S_TKc"/>
    <property type="match status" value="1"/>
</dbReference>
<dbReference type="GO" id="GO:0030154">
    <property type="term" value="P:cell differentiation"/>
    <property type="evidence" value="ECO:0007669"/>
    <property type="project" value="UniProtKB-KW"/>
</dbReference>
<evidence type="ECO:0000256" key="1">
    <source>
        <dbReference type="ARBA" id="ARBA00004167"/>
    </source>
</evidence>
<dbReference type="InterPro" id="IPR000719">
    <property type="entry name" value="Prot_kinase_dom"/>
</dbReference>
<dbReference type="GO" id="GO:0033612">
    <property type="term" value="F:receptor serine/threonine kinase binding"/>
    <property type="evidence" value="ECO:0007669"/>
    <property type="project" value="TreeGrafter"/>
</dbReference>
<dbReference type="GO" id="GO:0005524">
    <property type="term" value="F:ATP binding"/>
    <property type="evidence" value="ECO:0007669"/>
    <property type="project" value="UniProtKB-UniRule"/>
</dbReference>
<dbReference type="InterPro" id="IPR011009">
    <property type="entry name" value="Kinase-like_dom_sf"/>
</dbReference>
<keyword evidence="18" id="KW-0675">Receptor</keyword>
<evidence type="ECO:0000256" key="14">
    <source>
        <dbReference type="PROSITE-ProRule" id="PRU10141"/>
    </source>
</evidence>
<keyword evidence="5" id="KW-0812">Transmembrane</keyword>
<dbReference type="InterPro" id="IPR013210">
    <property type="entry name" value="LRR_N_plant-typ"/>
</dbReference>
<dbReference type="GO" id="GO:0005886">
    <property type="term" value="C:plasma membrane"/>
    <property type="evidence" value="ECO:0007669"/>
    <property type="project" value="UniProtKB-SubCell"/>
</dbReference>
<dbReference type="FunCoup" id="A0A6P6FM40">
    <property type="interactions" value="679"/>
</dbReference>
<feature type="compositionally biased region" description="Polar residues" evidence="15">
    <location>
        <begin position="1005"/>
        <end position="1017"/>
    </location>
</feature>
<dbReference type="InterPro" id="IPR008271">
    <property type="entry name" value="Ser/Thr_kinase_AS"/>
</dbReference>
<dbReference type="GO" id="GO:0010087">
    <property type="term" value="P:phloem or xylem histogenesis"/>
    <property type="evidence" value="ECO:0007669"/>
    <property type="project" value="UniProtKB-ARBA"/>
</dbReference>
<feature type="domain" description="Protein kinase" evidence="16">
    <location>
        <begin position="718"/>
        <end position="1020"/>
    </location>
</feature>
<dbReference type="PROSITE" id="PS00108">
    <property type="entry name" value="PROTEIN_KINASE_ST"/>
    <property type="match status" value="1"/>
</dbReference>
<keyword evidence="6" id="KW-0732">Signal</keyword>
<feature type="region of interest" description="Disordered" evidence="15">
    <location>
        <begin position="995"/>
        <end position="1029"/>
    </location>
</feature>
<dbReference type="InterPro" id="IPR017441">
    <property type="entry name" value="Protein_kinase_ATP_BS"/>
</dbReference>
<evidence type="ECO:0000256" key="9">
    <source>
        <dbReference type="ARBA" id="ARBA00022777"/>
    </source>
</evidence>
<dbReference type="GO" id="GO:0004674">
    <property type="term" value="F:protein serine/threonine kinase activity"/>
    <property type="evidence" value="ECO:0007669"/>
    <property type="project" value="UniProtKB-KW"/>
</dbReference>
<dbReference type="Gene3D" id="3.80.10.10">
    <property type="entry name" value="Ribonuclease Inhibitor"/>
    <property type="match status" value="4"/>
</dbReference>
<evidence type="ECO:0000256" key="12">
    <source>
        <dbReference type="ARBA" id="ARBA00023136"/>
    </source>
</evidence>
<dbReference type="KEGG" id="zju:112489211"/>
<evidence type="ECO:0000256" key="7">
    <source>
        <dbReference type="ARBA" id="ARBA00022737"/>
    </source>
</evidence>
<evidence type="ECO:0000256" key="8">
    <source>
        <dbReference type="ARBA" id="ARBA00022741"/>
    </source>
</evidence>
<protein>
    <submittedName>
        <fullName evidence="18">MDIS1-interacting receptor like kinase 1</fullName>
    </submittedName>
</protein>
<dbReference type="Gene3D" id="1.10.510.10">
    <property type="entry name" value="Transferase(Phosphotransferase) domain 1"/>
    <property type="match status" value="1"/>
</dbReference>
<dbReference type="PROSITE" id="PS00107">
    <property type="entry name" value="PROTEIN_KINASE_ATP"/>
    <property type="match status" value="1"/>
</dbReference>
<keyword evidence="8 14" id="KW-0547">Nucleotide-binding</keyword>
<dbReference type="GeneID" id="112489211"/>
<evidence type="ECO:0000256" key="13">
    <source>
        <dbReference type="ARBA" id="ARBA00023180"/>
    </source>
</evidence>
<dbReference type="Pfam" id="PF08263">
    <property type="entry name" value="LRRNT_2"/>
    <property type="match status" value="1"/>
</dbReference>
<dbReference type="SUPFAM" id="SSF56112">
    <property type="entry name" value="Protein kinase-like (PK-like)"/>
    <property type="match status" value="1"/>
</dbReference>
<dbReference type="SUPFAM" id="SSF52047">
    <property type="entry name" value="RNI-like"/>
    <property type="match status" value="1"/>
</dbReference>
<dbReference type="InterPro" id="IPR032675">
    <property type="entry name" value="LRR_dom_sf"/>
</dbReference>
<evidence type="ECO:0000256" key="11">
    <source>
        <dbReference type="ARBA" id="ARBA00022989"/>
    </source>
</evidence>
<dbReference type="Pfam" id="PF13855">
    <property type="entry name" value="LRR_8"/>
    <property type="match status" value="2"/>
</dbReference>
<dbReference type="RefSeq" id="XP_024923154.2">
    <property type="nucleotide sequence ID" value="XM_025067386.3"/>
</dbReference>
<dbReference type="PANTHER" id="PTHR48056:SF26">
    <property type="entry name" value="MDIS1-INTERACTING RECEPTOR LIKE KINASE 1"/>
    <property type="match status" value="1"/>
</dbReference>
<sequence length="1029" mass="111897">MEALKNSKMQLKTQLLLLFFFYCYISFSSNGVSAVANDEVSALLAIKSGLIDPLDSLKDWKLPEKVVGKYAAHCKWAGVQCNTEGYVEKLDLSHMNLSGRLSDDIQRLRSLAYLNLCGNGFSSSLPKSISNLTTLKSLDVSQNFFTGGFPVGVGRAAGLTIVNASSNNFSGILPEDLGNATLLEVLDLRGSFFEGSIPKSFKNLQKLKFLGLSGNNLTGQIPAELGQLSSLESIILGYNEFEGGIPVEFGNLTNLKYLDLAVGNLGKQIPAELGRLLHLETVFLYKNDFEGRIPSEIGNITSLQLLDLSDNMLSGEIPAELAELKNLQLLNLMCNQLSGSIPPGIGKLAHLEVLELWNNSFSGPLPIDLGKNSALQWLDISSNSFSGEIPASLCNGGNLTKLILFNNAFSGPIPVGLSSCFSLVRVRMQNNLLSGTIPVGFGKLGKLQRLELANNSLTGIIPDDISSSTSLSFIDFSRNHLHSSLPSTILSIPSLQNFIVSNNDLVGEMPDQFQDCPSLSVLDLSSNHFSGSIPASIASCEKLVNLNLRNNQLSGEIPKAIAMMPTLAILDLSNNSLSGGIPENFGISPALETLNVSYNRLEGPVPANGVLRTINPNDLVGNAGLCGGVLPPCSKDLAFTSRQRNSHARHIVAGWVIGISSVLTIGILLLGARSVYKRWYSSGHCFGESIQMGNGEWPWRLVAFQRLGFTSADILSCLKESNVIGMGATGVVYKAEMPRSNTVVAVKKLWRSGTDIETGSSDDLVGEVNLLGRLRHRNIVRLLGFLHNDTDVMILYEFMHNGCLGEALHGKQAGRLLIDWVTRYNIALGVAQGLAYLHHDCHPPVIHRDVKSNNILLDSNLEARIADFGLARMMVRKNETVSMVAGSYGYIAPEYGYTLKVDEKIDIYSYGVVLLELLTGKRPLDSEFGESVDLVEWIRRKIRDNKSLEEALDPSVGNCEHVQEEMLLVLRIALLCTAKLPKDRPSMRDVITMLGEAKPRRKSSSNEGYTNTTNTQKPVFGTSPVNGLL</sequence>
<evidence type="ECO:0000256" key="5">
    <source>
        <dbReference type="ARBA" id="ARBA00022692"/>
    </source>
</evidence>
<evidence type="ECO:0000256" key="2">
    <source>
        <dbReference type="ARBA" id="ARBA00008684"/>
    </source>
</evidence>
<evidence type="ECO:0000256" key="15">
    <source>
        <dbReference type="SAM" id="MobiDB-lite"/>
    </source>
</evidence>
<evidence type="ECO:0000256" key="4">
    <source>
        <dbReference type="ARBA" id="ARBA00022679"/>
    </source>
</evidence>
<dbReference type="PANTHER" id="PTHR48056">
    <property type="entry name" value="LRR RECEPTOR-LIKE SERINE/THREONINE-PROTEIN KINASE-RELATED"/>
    <property type="match status" value="1"/>
</dbReference>
<evidence type="ECO:0000256" key="6">
    <source>
        <dbReference type="ARBA" id="ARBA00022729"/>
    </source>
</evidence>
<dbReference type="Pfam" id="PF23598">
    <property type="entry name" value="LRR_14"/>
    <property type="match status" value="1"/>
</dbReference>
<keyword evidence="17" id="KW-1185">Reference proteome</keyword>
<accession>A0A6P6FM40</accession>
<evidence type="ECO:0000313" key="17">
    <source>
        <dbReference type="Proteomes" id="UP001652623"/>
    </source>
</evidence>
<dbReference type="Pfam" id="PF00069">
    <property type="entry name" value="Pkinase"/>
    <property type="match status" value="1"/>
</dbReference>
<gene>
    <name evidence="18" type="primary">LOC112489211</name>
</gene>
<proteinExistence type="inferred from homology"/>
<comment type="similarity">
    <text evidence="2">Belongs to the protein kinase superfamily. Ser/Thr protein kinase family.</text>
</comment>
<name>A0A6P6FM40_ZIZJJ</name>
<dbReference type="AlphaFoldDB" id="A0A6P6FM40"/>
<dbReference type="Gene3D" id="3.30.200.20">
    <property type="entry name" value="Phosphorylase Kinase, domain 1"/>
    <property type="match status" value="1"/>
</dbReference>
<dbReference type="InParanoid" id="A0A6P6FM40"/>
<dbReference type="PROSITE" id="PS50011">
    <property type="entry name" value="PROTEIN_KINASE_DOM"/>
    <property type="match status" value="1"/>
</dbReference>
<dbReference type="InterPro" id="IPR050647">
    <property type="entry name" value="Plant_LRR-RLKs"/>
</dbReference>
<keyword evidence="4" id="KW-0808">Transferase</keyword>
<dbReference type="Pfam" id="PF00560">
    <property type="entry name" value="LRR_1"/>
    <property type="match status" value="5"/>
</dbReference>
<keyword evidence="12" id="KW-0472">Membrane</keyword>
<organism evidence="17 18">
    <name type="scientific">Ziziphus jujuba</name>
    <name type="common">Chinese jujube</name>
    <name type="synonym">Ziziphus sativa</name>
    <dbReference type="NCBI Taxonomy" id="326968"/>
    <lineage>
        <taxon>Eukaryota</taxon>
        <taxon>Viridiplantae</taxon>
        <taxon>Streptophyta</taxon>
        <taxon>Embryophyta</taxon>
        <taxon>Tracheophyta</taxon>
        <taxon>Spermatophyta</taxon>
        <taxon>Magnoliopsida</taxon>
        <taxon>eudicotyledons</taxon>
        <taxon>Gunneridae</taxon>
        <taxon>Pentapetalae</taxon>
        <taxon>rosids</taxon>
        <taxon>fabids</taxon>
        <taxon>Rosales</taxon>
        <taxon>Rhamnaceae</taxon>
        <taxon>Paliureae</taxon>
        <taxon>Ziziphus</taxon>
    </lineage>
</organism>
<feature type="binding site" evidence="14">
    <location>
        <position position="748"/>
    </location>
    <ligand>
        <name>ATP</name>
        <dbReference type="ChEBI" id="CHEBI:30616"/>
    </ligand>
</feature>
<evidence type="ECO:0000313" key="18">
    <source>
        <dbReference type="RefSeq" id="XP_024923154.2"/>
    </source>
</evidence>
<keyword evidence="7" id="KW-0677">Repeat</keyword>
<dbReference type="Proteomes" id="UP001652623">
    <property type="component" value="Chromosome 9"/>
</dbReference>
<dbReference type="SMART" id="SM00369">
    <property type="entry name" value="LRR_TYP"/>
    <property type="match status" value="7"/>
</dbReference>
<keyword evidence="10 14" id="KW-0067">ATP-binding</keyword>
<dbReference type="InterPro" id="IPR003591">
    <property type="entry name" value="Leu-rich_rpt_typical-subtyp"/>
</dbReference>
<keyword evidence="9 18" id="KW-0418">Kinase</keyword>
<evidence type="ECO:0000256" key="10">
    <source>
        <dbReference type="ARBA" id="ARBA00022840"/>
    </source>
</evidence>
<dbReference type="SUPFAM" id="SSF52058">
    <property type="entry name" value="L domain-like"/>
    <property type="match status" value="1"/>
</dbReference>
<reference evidence="18" key="1">
    <citation type="submission" date="2025-08" db="UniProtKB">
        <authorList>
            <consortium name="RefSeq"/>
        </authorList>
    </citation>
    <scope>IDENTIFICATION</scope>
    <source>
        <tissue evidence="18">Seedling</tissue>
    </source>
</reference>
<keyword evidence="3" id="KW-0433">Leucine-rich repeat</keyword>
<evidence type="ECO:0000256" key="3">
    <source>
        <dbReference type="ARBA" id="ARBA00022614"/>
    </source>
</evidence>